<evidence type="ECO:0000313" key="2">
    <source>
        <dbReference type="EMBL" id="RXN39039.1"/>
    </source>
</evidence>
<comment type="caution">
    <text evidence="2">The sequence shown here is derived from an EMBL/GenBank/DDBJ whole genome shotgun (WGS) entry which is preliminary data.</text>
</comment>
<dbReference type="STRING" id="84645.A0A498P5S9"/>
<keyword evidence="2" id="KW-0675">Receptor</keyword>
<feature type="transmembrane region" description="Helical" evidence="1">
    <location>
        <begin position="648"/>
        <end position="670"/>
    </location>
</feature>
<name>A0A498P5S9_LABRO</name>
<dbReference type="Proteomes" id="UP000290572">
    <property type="component" value="Unassembled WGS sequence"/>
</dbReference>
<gene>
    <name evidence="2" type="ORF">ROHU_000571</name>
</gene>
<keyword evidence="1" id="KW-0812">Transmembrane</keyword>
<keyword evidence="1" id="KW-1133">Transmembrane helix</keyword>
<feature type="transmembrane region" description="Helical" evidence="1">
    <location>
        <begin position="83"/>
        <end position="105"/>
    </location>
</feature>
<accession>A0A498P5S9</accession>
<dbReference type="SUPFAM" id="SSF50370">
    <property type="entry name" value="Ricin B-like lectins"/>
    <property type="match status" value="1"/>
</dbReference>
<protein>
    <submittedName>
        <fullName evidence="2">Macrophage mannose receptor 1-like protein</fullName>
    </submittedName>
</protein>
<proteinExistence type="predicted"/>
<feature type="transmembrane region" description="Helical" evidence="1">
    <location>
        <begin position="690"/>
        <end position="710"/>
    </location>
</feature>
<sequence>MCSFGRRLIESSFYLFLKSKQDYILNNALCYSNGKCVFYVKVSPPVSFTCEHRIHFVENHQSETYTYSPSDFAKNHDDKGVSLFWIGFFSCFAAVLLIATVAVVIKKKTKVSEVPEPNITVYRQMEDRENVIVLCKFAEMFGMTFRWRSFDLSVESELNYTMELAECSSSDSSEICVYLVTVSPPASFTCVDEFAFSPDVIDRRSQTYNYSGSEKCQESEDWTDIIDPSILYEWFPEDVRDIGNIFGEYEISEVPEPNITVYRQMEDRENVIVLCKFAEMFGMTFRWRSFDLSVESELNYTMELAECSSSDSSEICVYLVTVSPPASFTCVDEFAFSPDVIDRRSQTYNYSGSDLDVPKPNITVYRQIEDRENVTVMCKFGKTHNIHRHTDTFDRNTETFDLSVESELNCTMEKLKCSSSDFLEIRVFMVTVSPPASFTCVHEFNFRKLRSQTYKYSGSVIDHHKEGVSSFYICFSSFVVVGLFIMTAAVIMTNIRSKTKDVSDAWYMDNHTMTDSPVAWTNNVTSVKDFPDSRFTTTTATTATPMPVPNITVYRQMEDGEHVIVMCENNMAFRKSTLSVESEQSYMLRGHICRPYTKQCVFLVTVSPPASFTCVHEIHSDEDIKYLRSQTYNYRWSVMDHHKEGVSLFYICFSSSIAVGLFIMTAAVIMTNIRSRTKVLDHYDGVSSSYIGFFSFIVVGVVIMTAAVIMTTIRSNAKDSDTSSFLIYNRDHNKCVYAVNATVIQAAPRNVSSKAQHFRWISPSQIISLSFNLCLVSEKIKDWVKIILLPCNDLSPVQTWECKNGTLFGLKGHPLHLNYGNSVPSKNSGSVLDNGVNNGALVAVFDQEEGVSTFYICYSSFIAVGLFIMTAAVIVTNIRSRTKGLPQKAYPIHFFSVQHN</sequence>
<feature type="transmembrane region" description="Helical" evidence="1">
    <location>
        <begin position="470"/>
        <end position="491"/>
    </location>
</feature>
<reference evidence="2 3" key="1">
    <citation type="submission" date="2018-03" db="EMBL/GenBank/DDBJ databases">
        <title>Draft genome sequence of Rohu Carp (Labeo rohita).</title>
        <authorList>
            <person name="Das P."/>
            <person name="Kushwaha B."/>
            <person name="Joshi C.G."/>
            <person name="Kumar D."/>
            <person name="Nagpure N.S."/>
            <person name="Sahoo L."/>
            <person name="Das S.P."/>
            <person name="Bit A."/>
            <person name="Patnaik S."/>
            <person name="Meher P.K."/>
            <person name="Jayasankar P."/>
            <person name="Koringa P.G."/>
            <person name="Patel N.V."/>
            <person name="Hinsu A.T."/>
            <person name="Kumar R."/>
            <person name="Pandey M."/>
            <person name="Agarwal S."/>
            <person name="Srivastava S."/>
            <person name="Singh M."/>
            <person name="Iquebal M.A."/>
            <person name="Jaiswal S."/>
            <person name="Angadi U.B."/>
            <person name="Kumar N."/>
            <person name="Raza M."/>
            <person name="Shah T.M."/>
            <person name="Rai A."/>
            <person name="Jena J.K."/>
        </authorList>
    </citation>
    <scope>NUCLEOTIDE SEQUENCE [LARGE SCALE GENOMIC DNA]</scope>
    <source>
        <strain evidence="2">DASCIFA01</strain>
        <tissue evidence="2">Testis</tissue>
    </source>
</reference>
<evidence type="ECO:0000256" key="1">
    <source>
        <dbReference type="SAM" id="Phobius"/>
    </source>
</evidence>
<feature type="transmembrane region" description="Helical" evidence="1">
    <location>
        <begin position="855"/>
        <end position="878"/>
    </location>
</feature>
<keyword evidence="3" id="KW-1185">Reference proteome</keyword>
<dbReference type="Gene3D" id="2.80.10.50">
    <property type="match status" value="1"/>
</dbReference>
<organism evidence="2 3">
    <name type="scientific">Labeo rohita</name>
    <name type="common">Indian major carp</name>
    <name type="synonym">Cyprinus rohita</name>
    <dbReference type="NCBI Taxonomy" id="84645"/>
    <lineage>
        <taxon>Eukaryota</taxon>
        <taxon>Metazoa</taxon>
        <taxon>Chordata</taxon>
        <taxon>Craniata</taxon>
        <taxon>Vertebrata</taxon>
        <taxon>Euteleostomi</taxon>
        <taxon>Actinopterygii</taxon>
        <taxon>Neopterygii</taxon>
        <taxon>Teleostei</taxon>
        <taxon>Ostariophysi</taxon>
        <taxon>Cypriniformes</taxon>
        <taxon>Cyprinidae</taxon>
        <taxon>Labeoninae</taxon>
        <taxon>Labeonini</taxon>
        <taxon>Labeo</taxon>
    </lineage>
</organism>
<dbReference type="AlphaFoldDB" id="A0A498P5S9"/>
<dbReference type="CDD" id="cd23407">
    <property type="entry name" value="beta-trefoil_Ricin_MRC1"/>
    <property type="match status" value="1"/>
</dbReference>
<dbReference type="InterPro" id="IPR035992">
    <property type="entry name" value="Ricin_B-like_lectins"/>
</dbReference>
<evidence type="ECO:0000313" key="3">
    <source>
        <dbReference type="Proteomes" id="UP000290572"/>
    </source>
</evidence>
<keyword evidence="1" id="KW-0472">Membrane</keyword>
<dbReference type="PROSITE" id="PS50231">
    <property type="entry name" value="RICIN_B_LECTIN"/>
    <property type="match status" value="1"/>
</dbReference>
<dbReference type="EMBL" id="QBIY01003616">
    <property type="protein sequence ID" value="RXN39039.1"/>
    <property type="molecule type" value="Genomic_DNA"/>
</dbReference>